<sequence>LLQKPPFIHKLGIDSSDYAKWDREKFAGEIEKLVRQVYLGKHMQEVINEIVAQYTHGEKKISEFYINSYNELIGDLLFNVPAADGIFARRKTRWDVFAYIFSYHKDADWNSNVPEGIRGAAHGSDLAYVTGVGLPEKFDEKEQTIVNLLQEAFAEFAREGGPYNHEKLWLEISSAPTLRYLEISSNSTEKWGYYHGKFPALSFNVMFLVSMVFKIYIIFIHS</sequence>
<feature type="non-terminal residue" evidence="6">
    <location>
        <position position="1"/>
    </location>
</feature>
<evidence type="ECO:0000256" key="4">
    <source>
        <dbReference type="SAM" id="Phobius"/>
    </source>
</evidence>
<comment type="similarity">
    <text evidence="1">Belongs to the type-B carboxylesterase/lipase family.</text>
</comment>
<reference evidence="6 7" key="1">
    <citation type="submission" date="2014-03" db="EMBL/GenBank/DDBJ databases">
        <title>Draft genome of the hookworm Oesophagostomum dentatum.</title>
        <authorList>
            <person name="Mitreva M."/>
        </authorList>
    </citation>
    <scope>NUCLEOTIDE SEQUENCE [LARGE SCALE GENOMIC DNA]</scope>
    <source>
        <strain evidence="6 7">OD-Hann</strain>
    </source>
</reference>
<dbReference type="GO" id="GO:0006581">
    <property type="term" value="P:acetylcholine catabolic process"/>
    <property type="evidence" value="ECO:0007669"/>
    <property type="project" value="TreeGrafter"/>
</dbReference>
<gene>
    <name evidence="6" type="ORF">OESDEN_20932</name>
</gene>
<proteinExistence type="inferred from homology"/>
<keyword evidence="4" id="KW-0472">Membrane</keyword>
<evidence type="ECO:0000313" key="7">
    <source>
        <dbReference type="Proteomes" id="UP000053660"/>
    </source>
</evidence>
<dbReference type="PANTHER" id="PTHR43918">
    <property type="entry name" value="ACETYLCHOLINESTERASE"/>
    <property type="match status" value="1"/>
</dbReference>
<dbReference type="OrthoDB" id="3200163at2759"/>
<dbReference type="AlphaFoldDB" id="A0A0B1S7B9"/>
<keyword evidence="3" id="KW-0378">Hydrolase</keyword>
<dbReference type="Pfam" id="PF00135">
    <property type="entry name" value="COesterase"/>
    <property type="match status" value="1"/>
</dbReference>
<name>A0A0B1S7B9_OESDE</name>
<dbReference type="InterPro" id="IPR029058">
    <property type="entry name" value="AB_hydrolase_fold"/>
</dbReference>
<dbReference type="Gene3D" id="3.40.50.1820">
    <property type="entry name" value="alpha/beta hydrolase"/>
    <property type="match status" value="1"/>
</dbReference>
<protein>
    <recommendedName>
        <fullName evidence="5">Carboxylesterase type B domain-containing protein</fullName>
    </recommendedName>
</protein>
<keyword evidence="4" id="KW-1133">Transmembrane helix</keyword>
<dbReference type="EMBL" id="KN605084">
    <property type="protein sequence ID" value="KHJ79422.1"/>
    <property type="molecule type" value="Genomic_DNA"/>
</dbReference>
<dbReference type="InterPro" id="IPR050654">
    <property type="entry name" value="AChE-related_enzymes"/>
</dbReference>
<evidence type="ECO:0000256" key="3">
    <source>
        <dbReference type="ARBA" id="ARBA00022801"/>
    </source>
</evidence>
<dbReference type="GO" id="GO:0003990">
    <property type="term" value="F:acetylcholinesterase activity"/>
    <property type="evidence" value="ECO:0007669"/>
    <property type="project" value="TreeGrafter"/>
</dbReference>
<dbReference type="InterPro" id="IPR002018">
    <property type="entry name" value="CarbesteraseB"/>
</dbReference>
<organism evidence="6 7">
    <name type="scientific">Oesophagostomum dentatum</name>
    <name type="common">Nodular worm</name>
    <dbReference type="NCBI Taxonomy" id="61180"/>
    <lineage>
        <taxon>Eukaryota</taxon>
        <taxon>Metazoa</taxon>
        <taxon>Ecdysozoa</taxon>
        <taxon>Nematoda</taxon>
        <taxon>Chromadorea</taxon>
        <taxon>Rhabditida</taxon>
        <taxon>Rhabditina</taxon>
        <taxon>Rhabditomorpha</taxon>
        <taxon>Strongyloidea</taxon>
        <taxon>Strongylidae</taxon>
        <taxon>Oesophagostomum</taxon>
    </lineage>
</organism>
<feature type="domain" description="Carboxylesterase type B" evidence="5">
    <location>
        <begin position="35"/>
        <end position="188"/>
    </location>
</feature>
<accession>A0A0B1S7B9</accession>
<dbReference type="GO" id="GO:0019695">
    <property type="term" value="P:choline metabolic process"/>
    <property type="evidence" value="ECO:0007669"/>
    <property type="project" value="TreeGrafter"/>
</dbReference>
<dbReference type="Proteomes" id="UP000053660">
    <property type="component" value="Unassembled WGS sequence"/>
</dbReference>
<dbReference type="GO" id="GO:0005886">
    <property type="term" value="C:plasma membrane"/>
    <property type="evidence" value="ECO:0007669"/>
    <property type="project" value="TreeGrafter"/>
</dbReference>
<feature type="transmembrane region" description="Helical" evidence="4">
    <location>
        <begin position="200"/>
        <end position="220"/>
    </location>
</feature>
<evidence type="ECO:0000259" key="5">
    <source>
        <dbReference type="Pfam" id="PF00135"/>
    </source>
</evidence>
<keyword evidence="7" id="KW-1185">Reference proteome</keyword>
<evidence type="ECO:0000256" key="2">
    <source>
        <dbReference type="ARBA" id="ARBA00022487"/>
    </source>
</evidence>
<dbReference type="PANTHER" id="PTHR43918:SF4">
    <property type="entry name" value="CARBOXYLIC ESTER HYDROLASE"/>
    <property type="match status" value="1"/>
</dbReference>
<keyword evidence="2" id="KW-0719">Serine esterase</keyword>
<dbReference type="SUPFAM" id="SSF53474">
    <property type="entry name" value="alpha/beta-Hydrolases"/>
    <property type="match status" value="1"/>
</dbReference>
<dbReference type="GO" id="GO:0005615">
    <property type="term" value="C:extracellular space"/>
    <property type="evidence" value="ECO:0007669"/>
    <property type="project" value="TreeGrafter"/>
</dbReference>
<keyword evidence="4" id="KW-0812">Transmembrane</keyword>
<evidence type="ECO:0000313" key="6">
    <source>
        <dbReference type="EMBL" id="KHJ79422.1"/>
    </source>
</evidence>
<evidence type="ECO:0000256" key="1">
    <source>
        <dbReference type="ARBA" id="ARBA00005964"/>
    </source>
</evidence>